<feature type="region of interest" description="Disordered" evidence="1">
    <location>
        <begin position="1"/>
        <end position="21"/>
    </location>
</feature>
<organism evidence="2">
    <name type="scientific">Arundo donax</name>
    <name type="common">Giant reed</name>
    <name type="synonym">Donax arundinaceus</name>
    <dbReference type="NCBI Taxonomy" id="35708"/>
    <lineage>
        <taxon>Eukaryota</taxon>
        <taxon>Viridiplantae</taxon>
        <taxon>Streptophyta</taxon>
        <taxon>Embryophyta</taxon>
        <taxon>Tracheophyta</taxon>
        <taxon>Spermatophyta</taxon>
        <taxon>Magnoliopsida</taxon>
        <taxon>Liliopsida</taxon>
        <taxon>Poales</taxon>
        <taxon>Poaceae</taxon>
        <taxon>PACMAD clade</taxon>
        <taxon>Arundinoideae</taxon>
        <taxon>Arundineae</taxon>
        <taxon>Arundo</taxon>
    </lineage>
</organism>
<feature type="compositionally biased region" description="Low complexity" evidence="1">
    <location>
        <begin position="91"/>
        <end position="103"/>
    </location>
</feature>
<name>A0A0A9A5Y7_ARUDO</name>
<feature type="region of interest" description="Disordered" evidence="1">
    <location>
        <begin position="39"/>
        <end position="118"/>
    </location>
</feature>
<reference evidence="2" key="2">
    <citation type="journal article" date="2015" name="Data Brief">
        <title>Shoot transcriptome of the giant reed, Arundo donax.</title>
        <authorList>
            <person name="Barrero R.A."/>
            <person name="Guerrero F.D."/>
            <person name="Moolhuijzen P."/>
            <person name="Goolsby J.A."/>
            <person name="Tidwell J."/>
            <person name="Bellgard S.E."/>
            <person name="Bellgard M.I."/>
        </authorList>
    </citation>
    <scope>NUCLEOTIDE SEQUENCE</scope>
    <source>
        <tissue evidence="2">Shoot tissue taken approximately 20 cm above the soil surface</tissue>
    </source>
</reference>
<protein>
    <submittedName>
        <fullName evidence="2">Cesa7</fullName>
    </submittedName>
</protein>
<accession>A0A0A9A5Y7</accession>
<reference evidence="2" key="1">
    <citation type="submission" date="2014-09" db="EMBL/GenBank/DDBJ databases">
        <authorList>
            <person name="Magalhaes I.L.F."/>
            <person name="Oliveira U."/>
            <person name="Santos F.R."/>
            <person name="Vidigal T.H.D.A."/>
            <person name="Brescovit A.D."/>
            <person name="Santos A.J."/>
        </authorList>
    </citation>
    <scope>NUCLEOTIDE SEQUENCE</scope>
    <source>
        <tissue evidence="2">Shoot tissue taken approximately 20 cm above the soil surface</tissue>
    </source>
</reference>
<sequence>MSSSSSAATAIPGQSRCGSRTGRCARFAATTSAWLRAGSPSWRATSAPSPSAATATRTSAARARRTAPSARPATSASRVARVCPGMRKRTASTTWRTSSTGRTAMAPSALLSPCSTAT</sequence>
<dbReference type="EMBL" id="GBRH01250831">
    <property type="protein sequence ID" value="JAD47064.1"/>
    <property type="molecule type" value="Transcribed_RNA"/>
</dbReference>
<evidence type="ECO:0000256" key="1">
    <source>
        <dbReference type="SAM" id="MobiDB-lite"/>
    </source>
</evidence>
<feature type="compositionally biased region" description="Low complexity" evidence="1">
    <location>
        <begin position="39"/>
        <end position="81"/>
    </location>
</feature>
<dbReference type="AlphaFoldDB" id="A0A0A9A5Y7"/>
<evidence type="ECO:0000313" key="2">
    <source>
        <dbReference type="EMBL" id="JAD47064.1"/>
    </source>
</evidence>
<proteinExistence type="predicted"/>